<accession>A0ABP2TB30</accession>
<sequence>MVRVCRNSYKNIKTKKTIPKPFCKKETVFVGTTTFIKIAE</sequence>
<dbReference type="Proteomes" id="UP000012099">
    <property type="component" value="Unassembled WGS sequence"/>
</dbReference>
<organism evidence="1 2">
    <name type="scientific">Leptospira noguchii str. 2007001578</name>
    <dbReference type="NCBI Taxonomy" id="1049974"/>
    <lineage>
        <taxon>Bacteria</taxon>
        <taxon>Pseudomonadati</taxon>
        <taxon>Spirochaetota</taxon>
        <taxon>Spirochaetia</taxon>
        <taxon>Leptospirales</taxon>
        <taxon>Leptospiraceae</taxon>
        <taxon>Leptospira</taxon>
    </lineage>
</organism>
<gene>
    <name evidence="1" type="ORF">LEP1GSC035_4109</name>
</gene>
<proteinExistence type="predicted"/>
<keyword evidence="2" id="KW-1185">Reference proteome</keyword>
<reference evidence="1 2" key="1">
    <citation type="submission" date="2013-01" db="EMBL/GenBank/DDBJ databases">
        <authorList>
            <person name="Harkins D.M."/>
            <person name="Durkin A.S."/>
            <person name="Brinkac L.M."/>
            <person name="Haft D.H."/>
            <person name="Selengut J.D."/>
            <person name="Sanka R."/>
            <person name="DePew J."/>
            <person name="Purushe J."/>
            <person name="Whelen A.C."/>
            <person name="Vinetz J.M."/>
            <person name="Sutton G.G."/>
            <person name="Nierman W.C."/>
            <person name="Fouts D.E."/>
        </authorList>
    </citation>
    <scope>NUCLEOTIDE SEQUENCE [LARGE SCALE GENOMIC DNA]</scope>
    <source>
        <strain evidence="1 2">2007001578</strain>
    </source>
</reference>
<evidence type="ECO:0000313" key="1">
    <source>
        <dbReference type="EMBL" id="EMN01449.1"/>
    </source>
</evidence>
<evidence type="ECO:0000313" key="2">
    <source>
        <dbReference type="Proteomes" id="UP000012099"/>
    </source>
</evidence>
<dbReference type="EMBL" id="AHMH02000052">
    <property type="protein sequence ID" value="EMN01449.1"/>
    <property type="molecule type" value="Genomic_DNA"/>
</dbReference>
<comment type="caution">
    <text evidence="1">The sequence shown here is derived from an EMBL/GenBank/DDBJ whole genome shotgun (WGS) entry which is preliminary data.</text>
</comment>
<protein>
    <submittedName>
        <fullName evidence="1">Uncharacterized protein</fullName>
    </submittedName>
</protein>
<name>A0ABP2TB30_9LEPT</name>